<keyword evidence="5" id="KW-1185">Reference proteome</keyword>
<feature type="domain" description="ABC1 atypical kinase-like" evidence="3">
    <location>
        <begin position="87"/>
        <end position="340"/>
    </location>
</feature>
<dbReference type="CDD" id="cd05121">
    <property type="entry name" value="ABC1_ADCK3-like"/>
    <property type="match status" value="1"/>
</dbReference>
<name>A0ABY5ALR9_9CYAN</name>
<evidence type="ECO:0000313" key="5">
    <source>
        <dbReference type="Proteomes" id="UP001056708"/>
    </source>
</evidence>
<dbReference type="PANTHER" id="PTHR10566:SF113">
    <property type="entry name" value="PROTEIN ACTIVITY OF BC1 COMPLEX KINASE 7, CHLOROPLASTIC"/>
    <property type="match status" value="1"/>
</dbReference>
<dbReference type="GO" id="GO:0016301">
    <property type="term" value="F:kinase activity"/>
    <property type="evidence" value="ECO:0007669"/>
    <property type="project" value="UniProtKB-KW"/>
</dbReference>
<feature type="transmembrane region" description="Helical" evidence="2">
    <location>
        <begin position="500"/>
        <end position="518"/>
    </location>
</feature>
<dbReference type="PANTHER" id="PTHR10566">
    <property type="entry name" value="CHAPERONE-ACTIVITY OF BC1 COMPLEX CABC1 -RELATED"/>
    <property type="match status" value="1"/>
</dbReference>
<proteinExistence type="inferred from homology"/>
<dbReference type="RefSeq" id="WP_252660943.1">
    <property type="nucleotide sequence ID" value="NZ_CP098611.1"/>
</dbReference>
<dbReference type="InterPro" id="IPR011009">
    <property type="entry name" value="Kinase-like_dom_sf"/>
</dbReference>
<evidence type="ECO:0000256" key="1">
    <source>
        <dbReference type="ARBA" id="ARBA00009670"/>
    </source>
</evidence>
<sequence>MAGTSITKIAKPNSRQREILEVVLKHGWDYMRLLLSSNEAEEPELPPPTVLQRIFVDLGPVYVKLGQLLSTRPELLPPEYIEALSSLQADVPPVSWSQIEAQLKGELKRPLNTIFQDINQTPVAAGSLAQTHKAILLDGREVALKIQRPGIDETVERDIELLTNIAELVSGTDFGKYYDATGLAEEFGNALRDELDFTQEAHYTERLRRCLSKSSWFDVNQITVPEIIWDYTSQKLLTMEWLDGVPLLSAQLTGKGHNGDADAERDAITTLLFRSFLQQLFVEGFFHADPHPGNIFYLRDGRVAFLDVGMTGTLDPRTQGLLVETILAMISLDAQRCAQLSLQLAHPVRPVDFIQLENDYDRLLRRYYNLSVAQVNFSEAFYQLLQAARRNHLRWPSNMGLYAKALANLEGVARTFNPTVNLLDEIQPLTTDLMRRQLIGDNPLQQLLGATLEFKNLSLKSPRQVDFLLERVATETLKWNVQVSELTDLRQSLDESANRLSSSIVVAALILAGALVVSRDQTHRIPWLGNVLFWTACLLGLWLVFSIWRSGSKN</sequence>
<feature type="transmembrane region" description="Helical" evidence="2">
    <location>
        <begin position="525"/>
        <end position="548"/>
    </location>
</feature>
<evidence type="ECO:0000256" key="2">
    <source>
        <dbReference type="SAM" id="Phobius"/>
    </source>
</evidence>
<keyword evidence="2" id="KW-1133">Transmembrane helix</keyword>
<accession>A0ABY5ALR9</accession>
<dbReference type="InterPro" id="IPR004147">
    <property type="entry name" value="ABC1_dom"/>
</dbReference>
<dbReference type="Pfam" id="PF03109">
    <property type="entry name" value="ABC1"/>
    <property type="match status" value="1"/>
</dbReference>
<dbReference type="EMBL" id="CP098611">
    <property type="protein sequence ID" value="USR89770.1"/>
    <property type="molecule type" value="Genomic_DNA"/>
</dbReference>
<keyword evidence="2" id="KW-0472">Membrane</keyword>
<dbReference type="Proteomes" id="UP001056708">
    <property type="component" value="Chromosome"/>
</dbReference>
<gene>
    <name evidence="4" type="ORF">NEA10_12905</name>
</gene>
<keyword evidence="4" id="KW-0808">Transferase</keyword>
<keyword evidence="2" id="KW-0812">Transmembrane</keyword>
<protein>
    <submittedName>
        <fullName evidence="4">AarF/ABC1/UbiB kinase family protein</fullName>
    </submittedName>
</protein>
<dbReference type="InterPro" id="IPR050154">
    <property type="entry name" value="UbiB_kinase"/>
</dbReference>
<organism evidence="4 5">
    <name type="scientific">Phormidium yuhuli AB48</name>
    <dbReference type="NCBI Taxonomy" id="2940671"/>
    <lineage>
        <taxon>Bacteria</taxon>
        <taxon>Bacillati</taxon>
        <taxon>Cyanobacteriota</taxon>
        <taxon>Cyanophyceae</taxon>
        <taxon>Oscillatoriophycideae</taxon>
        <taxon>Oscillatoriales</taxon>
        <taxon>Oscillatoriaceae</taxon>
        <taxon>Phormidium</taxon>
        <taxon>Phormidium yuhuli</taxon>
    </lineage>
</organism>
<evidence type="ECO:0000313" key="4">
    <source>
        <dbReference type="EMBL" id="USR89770.1"/>
    </source>
</evidence>
<evidence type="ECO:0000259" key="3">
    <source>
        <dbReference type="Pfam" id="PF03109"/>
    </source>
</evidence>
<dbReference type="SUPFAM" id="SSF56112">
    <property type="entry name" value="Protein kinase-like (PK-like)"/>
    <property type="match status" value="1"/>
</dbReference>
<keyword evidence="4" id="KW-0418">Kinase</keyword>
<comment type="similarity">
    <text evidence="1">Belongs to the protein kinase superfamily. ADCK protein kinase family.</text>
</comment>
<reference evidence="4" key="1">
    <citation type="submission" date="2022-06" db="EMBL/GenBank/DDBJ databases">
        <title>Genome sequence of Phormidium yuhuli AB48 isolated from an industrial photobioreactor environment.</title>
        <authorList>
            <person name="Qiu Y."/>
            <person name="Noonan A.J.C."/>
            <person name="Dofher K."/>
            <person name="Koch M."/>
            <person name="Kieft B."/>
            <person name="Lin X."/>
            <person name="Ziels R.M."/>
            <person name="Hallam S.J."/>
        </authorList>
    </citation>
    <scope>NUCLEOTIDE SEQUENCE</scope>
    <source>
        <strain evidence="4">AB48</strain>
    </source>
</reference>